<gene>
    <name evidence="2" type="ORF">BQ2448_826</name>
</gene>
<reference evidence="3" key="1">
    <citation type="submission" date="2016-09" db="EMBL/GenBank/DDBJ databases">
        <authorList>
            <person name="Jeantristanb JTB J.-T."/>
            <person name="Ricardo R."/>
        </authorList>
    </citation>
    <scope>NUCLEOTIDE SEQUENCE [LARGE SCALE GENOMIC DNA]</scope>
</reference>
<dbReference type="SUPFAM" id="SSF52047">
    <property type="entry name" value="RNI-like"/>
    <property type="match status" value="1"/>
</dbReference>
<protein>
    <submittedName>
        <fullName evidence="2">BQ2448_826 protein</fullName>
    </submittedName>
</protein>
<dbReference type="AlphaFoldDB" id="A0A238F6C5"/>
<name>A0A238F6C5_9BASI</name>
<dbReference type="EMBL" id="FMSP01000003">
    <property type="protein sequence ID" value="SCV68705.1"/>
    <property type="molecule type" value="Genomic_DNA"/>
</dbReference>
<evidence type="ECO:0000256" key="1">
    <source>
        <dbReference type="SAM" id="MobiDB-lite"/>
    </source>
</evidence>
<evidence type="ECO:0000313" key="3">
    <source>
        <dbReference type="Proteomes" id="UP000198372"/>
    </source>
</evidence>
<evidence type="ECO:0000313" key="2">
    <source>
        <dbReference type="EMBL" id="SCV68705.1"/>
    </source>
</evidence>
<proteinExistence type="predicted"/>
<feature type="compositionally biased region" description="Basic and acidic residues" evidence="1">
    <location>
        <begin position="12"/>
        <end position="22"/>
    </location>
</feature>
<accession>A0A238F6C5</accession>
<feature type="region of interest" description="Disordered" evidence="1">
    <location>
        <begin position="1"/>
        <end position="22"/>
    </location>
</feature>
<dbReference type="Proteomes" id="UP000198372">
    <property type="component" value="Unassembled WGS sequence"/>
</dbReference>
<dbReference type="Gene3D" id="3.80.10.10">
    <property type="entry name" value="Ribonuclease Inhibitor"/>
    <property type="match status" value="1"/>
</dbReference>
<keyword evidence="3" id="KW-1185">Reference proteome</keyword>
<organism evidence="2 3">
    <name type="scientific">Microbotryum intermedium</name>
    <dbReference type="NCBI Taxonomy" id="269621"/>
    <lineage>
        <taxon>Eukaryota</taxon>
        <taxon>Fungi</taxon>
        <taxon>Dikarya</taxon>
        <taxon>Basidiomycota</taxon>
        <taxon>Pucciniomycotina</taxon>
        <taxon>Microbotryomycetes</taxon>
        <taxon>Microbotryales</taxon>
        <taxon>Microbotryaceae</taxon>
        <taxon>Microbotryum</taxon>
    </lineage>
</organism>
<dbReference type="OrthoDB" id="10361333at2759"/>
<sequence length="302" mass="34149">MRLGPLRPTGRLPDEPLGDKPEEGLISQVHAHEDATPCEARLSSAPSATPTFRLLELPEDIIDLILQFVALQRRTPFGSFSLAPGGYPIPTWMGYAILITSSLHVLRLRHITLAMWLTTADPSQSMRIRRLELVDVNDEVAQSLVEQCKALTELKLTLWRVRRPVAHWVRAWDQLEVFELECRPLQPFSSKLPLETALRALTVPSNAALWSLSVTIFLSSQSHSSRTNGERLCAALKYFASVGPNIRCLYLDEYTLLKTQDIEWLADTFPNLKELHLGDRTVWDGGRVSQSAKVRLWSDQLY</sequence>
<dbReference type="InterPro" id="IPR032675">
    <property type="entry name" value="LRR_dom_sf"/>
</dbReference>